<dbReference type="InterPro" id="IPR001810">
    <property type="entry name" value="F-box_dom"/>
</dbReference>
<dbReference type="Pfam" id="PF12937">
    <property type="entry name" value="F-box-like"/>
    <property type="match status" value="1"/>
</dbReference>
<organism evidence="2 3">
    <name type="scientific">Hypothenemus hampei</name>
    <name type="common">Coffee berry borer</name>
    <dbReference type="NCBI Taxonomy" id="57062"/>
    <lineage>
        <taxon>Eukaryota</taxon>
        <taxon>Metazoa</taxon>
        <taxon>Ecdysozoa</taxon>
        <taxon>Arthropoda</taxon>
        <taxon>Hexapoda</taxon>
        <taxon>Insecta</taxon>
        <taxon>Pterygota</taxon>
        <taxon>Neoptera</taxon>
        <taxon>Endopterygota</taxon>
        <taxon>Coleoptera</taxon>
        <taxon>Polyphaga</taxon>
        <taxon>Cucujiformia</taxon>
        <taxon>Curculionidae</taxon>
        <taxon>Scolytinae</taxon>
        <taxon>Hypothenemus</taxon>
    </lineage>
</organism>
<dbReference type="SMART" id="SM00256">
    <property type="entry name" value="FBOX"/>
    <property type="match status" value="1"/>
</dbReference>
<dbReference type="SUPFAM" id="SSF81383">
    <property type="entry name" value="F-box domain"/>
    <property type="match status" value="1"/>
</dbReference>
<dbReference type="EMBL" id="JBDJPC010000002">
    <property type="protein sequence ID" value="KAL1514004.1"/>
    <property type="molecule type" value="Genomic_DNA"/>
</dbReference>
<feature type="domain" description="F-box" evidence="1">
    <location>
        <begin position="186"/>
        <end position="232"/>
    </location>
</feature>
<evidence type="ECO:0000313" key="2">
    <source>
        <dbReference type="EMBL" id="KAL1514004.1"/>
    </source>
</evidence>
<dbReference type="PROSITE" id="PS50181">
    <property type="entry name" value="FBOX"/>
    <property type="match status" value="1"/>
</dbReference>
<reference evidence="2 3" key="1">
    <citation type="submission" date="2024-05" db="EMBL/GenBank/DDBJ databases">
        <title>Genetic variation in Jamaican populations of the coffee berry borer (Hypothenemus hampei).</title>
        <authorList>
            <person name="Errbii M."/>
            <person name="Myrie A."/>
        </authorList>
    </citation>
    <scope>NUCLEOTIDE SEQUENCE [LARGE SCALE GENOMIC DNA]</scope>
    <source>
        <strain evidence="2">JA-Hopewell-2020-01-JO</strain>
        <tissue evidence="2">Whole body</tissue>
    </source>
</reference>
<evidence type="ECO:0000259" key="1">
    <source>
        <dbReference type="PROSITE" id="PS50181"/>
    </source>
</evidence>
<comment type="caution">
    <text evidence="2">The sequence shown here is derived from an EMBL/GenBank/DDBJ whole genome shotgun (WGS) entry which is preliminary data.</text>
</comment>
<dbReference type="Proteomes" id="UP001566132">
    <property type="component" value="Unassembled WGS sequence"/>
</dbReference>
<dbReference type="AlphaFoldDB" id="A0ABD1FCG1"/>
<dbReference type="Gene3D" id="3.80.10.10">
    <property type="entry name" value="Ribonuclease Inhibitor"/>
    <property type="match status" value="1"/>
</dbReference>
<accession>A0ABD1FCG1</accession>
<dbReference type="PANTHER" id="PTHR13318">
    <property type="entry name" value="PARTNER OF PAIRED, ISOFORM B-RELATED"/>
    <property type="match status" value="1"/>
</dbReference>
<keyword evidence="3" id="KW-1185">Reference proteome</keyword>
<gene>
    <name evidence="2" type="ORF">ABEB36_003334</name>
</gene>
<proteinExistence type="predicted"/>
<dbReference type="SUPFAM" id="SSF52047">
    <property type="entry name" value="RNI-like"/>
    <property type="match status" value="1"/>
</dbReference>
<evidence type="ECO:0000313" key="3">
    <source>
        <dbReference type="Proteomes" id="UP001566132"/>
    </source>
</evidence>
<protein>
    <recommendedName>
        <fullName evidence="1">F-box domain-containing protein</fullName>
    </recommendedName>
</protein>
<dbReference type="InterPro" id="IPR036047">
    <property type="entry name" value="F-box-like_dom_sf"/>
</dbReference>
<dbReference type="Gene3D" id="1.20.1280.50">
    <property type="match status" value="1"/>
</dbReference>
<dbReference type="InterPro" id="IPR032675">
    <property type="entry name" value="LRR_dom_sf"/>
</dbReference>
<sequence>MLGFYQRPNKPTTSNAPNSIFSSGYTIHIYTMKRTNYKLWTAGRVYEKKPYRYQDIDLLNPESVFLIELEAPFNVNDFMLHPIWKETDLVVRVWATSYEEVVPCNWHLLYTIADSKHSMGHFNECPEIVNMIRIEFKIEFENNFRKFVLVVNKKLRFLVEPLIKKTENKIQELTTSVVSPESQPGINFTEGLATEVLFKIFDYLDIKSLSRCAQVNQRWNLITKDRRFYREVDLTVYWNKLNTNTLKQLKPKLKSMKRLDVEVDGQFYCPLFIYPVASEGFHSILRDIVEDSKDTLIQLCLNIPYELDSMPEREFLETTLSCAKLKELRLPRSLHGYPLNLENCLVTKLSIMDFSMSGIKEAELIIMLQYNPDLEHLVIDHCIYLVYIDPILKAVIIHNKKLKSWSSWKTFQNVYDLKVYEEFGKLVHLEDLDLGHCEPELYDTDFLLVIGSKCKKLRRLSLVNWGQLTDEILLPMFLETKEITHLNLSNMYQITPVIMLMVITYLPKLQILNVKNCEEIYMEIIEQYRQKYSHVKINEYR</sequence>
<name>A0ABD1FCG1_HYPHA</name>